<dbReference type="PANTHER" id="PTHR30448:SF0">
    <property type="entry name" value="RNASE ADAPTER PROTEIN RAPZ"/>
    <property type="match status" value="1"/>
</dbReference>
<evidence type="ECO:0000259" key="1">
    <source>
        <dbReference type="Pfam" id="PF22740"/>
    </source>
</evidence>
<dbReference type="EMBL" id="FOGI01000008">
    <property type="protein sequence ID" value="SES20773.1"/>
    <property type="molecule type" value="Genomic_DNA"/>
</dbReference>
<dbReference type="InterPro" id="IPR005337">
    <property type="entry name" value="RapZ-like"/>
</dbReference>
<dbReference type="Pfam" id="PF22740">
    <property type="entry name" value="PapZ_C"/>
    <property type="match status" value="1"/>
</dbReference>
<organism evidence="2 3">
    <name type="scientific">Actinokineospora terrae</name>
    <dbReference type="NCBI Taxonomy" id="155974"/>
    <lineage>
        <taxon>Bacteria</taxon>
        <taxon>Bacillati</taxon>
        <taxon>Actinomycetota</taxon>
        <taxon>Actinomycetes</taxon>
        <taxon>Pseudonocardiales</taxon>
        <taxon>Pseudonocardiaceae</taxon>
        <taxon>Actinokineospora</taxon>
    </lineage>
</organism>
<keyword evidence="3" id="KW-1185">Reference proteome</keyword>
<feature type="domain" description="RapZ C-terminal" evidence="1">
    <location>
        <begin position="13"/>
        <end position="133"/>
    </location>
</feature>
<dbReference type="STRING" id="155974.SAMN04487818_108350"/>
<proteinExistence type="predicted"/>
<evidence type="ECO:0000313" key="2">
    <source>
        <dbReference type="EMBL" id="SES20773.1"/>
    </source>
</evidence>
<dbReference type="GO" id="GO:0005524">
    <property type="term" value="F:ATP binding"/>
    <property type="evidence" value="ECO:0007669"/>
    <property type="project" value="InterPro"/>
</dbReference>
<gene>
    <name evidence="2" type="ORF">SAMN04487818_108350</name>
</gene>
<name>A0A1H9VHP0_9PSEU</name>
<reference evidence="3" key="1">
    <citation type="submission" date="2016-10" db="EMBL/GenBank/DDBJ databases">
        <authorList>
            <person name="Varghese N."/>
            <person name="Submissions S."/>
        </authorList>
    </citation>
    <scope>NUCLEOTIDE SEQUENCE [LARGE SCALE GENOMIC DNA]</scope>
    <source>
        <strain evidence="3">DSM 44260</strain>
    </source>
</reference>
<dbReference type="InterPro" id="IPR053931">
    <property type="entry name" value="RapZ_C"/>
</dbReference>
<dbReference type="Proteomes" id="UP000199051">
    <property type="component" value="Unassembled WGS sequence"/>
</dbReference>
<sequence length="145" mass="15650">MAYQPHFDKPPVVRIVSFGYLHSTPPAADLVVDVRQLLRDPARARDGGLLDLDGLNPLVRDAVMTTPGALHLADGVFTAAFHLHTLARKPVTVAFGCAGGRHRSVALAEHVAALLRTDPTSDTAIPVSVRHLHVHLPRVLDGDQR</sequence>
<accession>A0A1H9VHP0</accession>
<dbReference type="PANTHER" id="PTHR30448">
    <property type="entry name" value="RNASE ADAPTER PROTEIN RAPZ"/>
    <property type="match status" value="1"/>
</dbReference>
<dbReference type="AlphaFoldDB" id="A0A1H9VHP0"/>
<evidence type="ECO:0000313" key="3">
    <source>
        <dbReference type="Proteomes" id="UP000199051"/>
    </source>
</evidence>
<protein>
    <submittedName>
        <fullName evidence="2">UPF0042 nucleotide-binding protein</fullName>
    </submittedName>
</protein>